<feature type="domain" description="GMP phosphodiesterase delta subunit" evidence="2">
    <location>
        <begin position="90"/>
        <end position="158"/>
    </location>
</feature>
<dbReference type="Pfam" id="PF05351">
    <property type="entry name" value="GMP_PDE_delta"/>
    <property type="match status" value="1"/>
</dbReference>
<keyword evidence="4" id="KW-1185">Reference proteome</keyword>
<dbReference type="AlphaFoldDB" id="A0ABD3QCG1"/>
<dbReference type="InterPro" id="IPR008015">
    <property type="entry name" value="PDED_dom"/>
</dbReference>
<comment type="similarity">
    <text evidence="1">Belongs to the PDE6D/unc-119 family.</text>
</comment>
<evidence type="ECO:0000313" key="3">
    <source>
        <dbReference type="EMBL" id="KAL3798033.1"/>
    </source>
</evidence>
<organism evidence="3 4">
    <name type="scientific">Cyclotella cryptica</name>
    <dbReference type="NCBI Taxonomy" id="29204"/>
    <lineage>
        <taxon>Eukaryota</taxon>
        <taxon>Sar</taxon>
        <taxon>Stramenopiles</taxon>
        <taxon>Ochrophyta</taxon>
        <taxon>Bacillariophyta</taxon>
        <taxon>Coscinodiscophyceae</taxon>
        <taxon>Thalassiosirophycidae</taxon>
        <taxon>Stephanodiscales</taxon>
        <taxon>Stephanodiscaceae</taxon>
        <taxon>Cyclotella</taxon>
    </lineage>
</organism>
<dbReference type="Proteomes" id="UP001516023">
    <property type="component" value="Unassembled WGS sequence"/>
</dbReference>
<evidence type="ECO:0000256" key="1">
    <source>
        <dbReference type="ARBA" id="ARBA00008102"/>
    </source>
</evidence>
<dbReference type="EMBL" id="JABMIG020000049">
    <property type="protein sequence ID" value="KAL3798033.1"/>
    <property type="molecule type" value="Genomic_DNA"/>
</dbReference>
<dbReference type="PANTHER" id="PTHR12976">
    <property type="entry name" value="RETINAL ROD RHODOPSIN-SENSITIVE CGMP 3',5'-CYCLIC PHOSPHODIESTERASE DELTA-SUBUNIT"/>
    <property type="match status" value="1"/>
</dbReference>
<accession>A0ABD3QCG1</accession>
<sequence>MVDVAIQHATQRLNDSCITIPDETVIEITDLILRNADTGQFLWKSLYKSDGHQVATRPINDFNIVQRVLVDDVASRPSFEIATDRKKSICLEEWAFRFGFVMPKSVNSWQSVVVSAETKDGDGKRETIDSLKGVDFVIDTLFYDGKTFLSKTCFRFRYVES</sequence>
<evidence type="ECO:0000259" key="2">
    <source>
        <dbReference type="Pfam" id="PF05351"/>
    </source>
</evidence>
<proteinExistence type="inferred from homology"/>
<dbReference type="SUPFAM" id="SSF81296">
    <property type="entry name" value="E set domains"/>
    <property type="match status" value="1"/>
</dbReference>
<reference evidence="3 4" key="1">
    <citation type="journal article" date="2020" name="G3 (Bethesda)">
        <title>Improved Reference Genome for Cyclotella cryptica CCMP332, a Model for Cell Wall Morphogenesis, Salinity Adaptation, and Lipid Production in Diatoms (Bacillariophyta).</title>
        <authorList>
            <person name="Roberts W.R."/>
            <person name="Downey K.M."/>
            <person name="Ruck E.C."/>
            <person name="Traller J.C."/>
            <person name="Alverson A.J."/>
        </authorList>
    </citation>
    <scope>NUCLEOTIDE SEQUENCE [LARGE SCALE GENOMIC DNA]</scope>
    <source>
        <strain evidence="3 4">CCMP332</strain>
    </source>
</reference>
<name>A0ABD3QCG1_9STRA</name>
<dbReference type="Gene3D" id="2.70.50.40">
    <property type="entry name" value="GMP phosphodiesterase, delta subunit"/>
    <property type="match status" value="1"/>
</dbReference>
<dbReference type="InterPro" id="IPR014756">
    <property type="entry name" value="Ig_E-set"/>
</dbReference>
<comment type="caution">
    <text evidence="3">The sequence shown here is derived from an EMBL/GenBank/DDBJ whole genome shotgun (WGS) entry which is preliminary data.</text>
</comment>
<evidence type="ECO:0000313" key="4">
    <source>
        <dbReference type="Proteomes" id="UP001516023"/>
    </source>
</evidence>
<dbReference type="InterPro" id="IPR037036">
    <property type="entry name" value="PDED_dom_sf"/>
</dbReference>
<protein>
    <recommendedName>
        <fullName evidence="2">GMP phosphodiesterase delta subunit domain-containing protein</fullName>
    </recommendedName>
</protein>
<dbReference type="PANTHER" id="PTHR12976:SF0">
    <property type="entry name" value="RETINAL ROD RHODOPSIN-SENSITIVE CGMP 3',5'-CYCLIC PHOSPHODIESTERASE SUBUNIT DELTA"/>
    <property type="match status" value="1"/>
</dbReference>
<gene>
    <name evidence="3" type="ORF">HJC23_012324</name>
</gene>